<protein>
    <submittedName>
        <fullName evidence="1">Uncharacterized protein</fullName>
    </submittedName>
</protein>
<reference evidence="1 2" key="1">
    <citation type="submission" date="2019-01" db="EMBL/GenBank/DDBJ databases">
        <authorList>
            <person name="Chen W.-M."/>
        </authorList>
    </citation>
    <scope>NUCLEOTIDE SEQUENCE [LARGE SCALE GENOMIC DNA]</scope>
    <source>
        <strain evidence="1 2">KYPY4</strain>
    </source>
</reference>
<keyword evidence="2" id="KW-1185">Reference proteome</keyword>
<name>A0A437RHB1_9BURK</name>
<dbReference type="RefSeq" id="WP_128228471.1">
    <property type="nucleotide sequence ID" value="NZ_SACR01000003.1"/>
</dbReference>
<sequence>MTGADLVKAGGGALVGVLLGWTGHALTLQGRVAALEQGQTAIVVRLDALLAAKGVQAPEGPRP</sequence>
<evidence type="ECO:0000313" key="2">
    <source>
        <dbReference type="Proteomes" id="UP000285575"/>
    </source>
</evidence>
<dbReference type="Proteomes" id="UP000285575">
    <property type="component" value="Unassembled WGS sequence"/>
</dbReference>
<evidence type="ECO:0000313" key="1">
    <source>
        <dbReference type="EMBL" id="RVU46105.1"/>
    </source>
</evidence>
<organism evidence="1 2">
    <name type="scientific">Rubrivivax rivuli</name>
    <dbReference type="NCBI Taxonomy" id="1862385"/>
    <lineage>
        <taxon>Bacteria</taxon>
        <taxon>Pseudomonadati</taxon>
        <taxon>Pseudomonadota</taxon>
        <taxon>Betaproteobacteria</taxon>
        <taxon>Burkholderiales</taxon>
        <taxon>Sphaerotilaceae</taxon>
        <taxon>Rubrivivax</taxon>
    </lineage>
</organism>
<dbReference type="EMBL" id="SACR01000003">
    <property type="protein sequence ID" value="RVU46105.1"/>
    <property type="molecule type" value="Genomic_DNA"/>
</dbReference>
<accession>A0A437RHB1</accession>
<dbReference type="AlphaFoldDB" id="A0A437RHB1"/>
<proteinExistence type="predicted"/>
<gene>
    <name evidence="1" type="ORF">EOE66_09565</name>
</gene>
<comment type="caution">
    <text evidence="1">The sequence shown here is derived from an EMBL/GenBank/DDBJ whole genome shotgun (WGS) entry which is preliminary data.</text>
</comment>